<reference evidence="4 5" key="1">
    <citation type="journal article" date="2014" name="Nat. Genet.">
        <title>Genome sequence of the hot pepper provides insights into the evolution of pungency in Capsicum species.</title>
        <authorList>
            <person name="Kim S."/>
            <person name="Park M."/>
            <person name="Yeom S.I."/>
            <person name="Kim Y.M."/>
            <person name="Lee J.M."/>
            <person name="Lee H.A."/>
            <person name="Seo E."/>
            <person name="Choi J."/>
            <person name="Cheong K."/>
            <person name="Kim K.T."/>
            <person name="Jung K."/>
            <person name="Lee G.W."/>
            <person name="Oh S.K."/>
            <person name="Bae C."/>
            <person name="Kim S.B."/>
            <person name="Lee H.Y."/>
            <person name="Kim S.Y."/>
            <person name="Kim M.S."/>
            <person name="Kang B.C."/>
            <person name="Jo Y.D."/>
            <person name="Yang H.B."/>
            <person name="Jeong H.J."/>
            <person name="Kang W.H."/>
            <person name="Kwon J.K."/>
            <person name="Shin C."/>
            <person name="Lim J.Y."/>
            <person name="Park J.H."/>
            <person name="Huh J.H."/>
            <person name="Kim J.S."/>
            <person name="Kim B.D."/>
            <person name="Cohen O."/>
            <person name="Paran I."/>
            <person name="Suh M.C."/>
            <person name="Lee S.B."/>
            <person name="Kim Y.K."/>
            <person name="Shin Y."/>
            <person name="Noh S.J."/>
            <person name="Park J."/>
            <person name="Seo Y.S."/>
            <person name="Kwon S.Y."/>
            <person name="Kim H.A."/>
            <person name="Park J.M."/>
            <person name="Kim H.J."/>
            <person name="Choi S.B."/>
            <person name="Bosland P.W."/>
            <person name="Reeves G."/>
            <person name="Jo S.H."/>
            <person name="Lee B.W."/>
            <person name="Cho H.T."/>
            <person name="Choi H.S."/>
            <person name="Lee M.S."/>
            <person name="Yu Y."/>
            <person name="Do Choi Y."/>
            <person name="Park B.S."/>
            <person name="van Deynze A."/>
            <person name="Ashrafi H."/>
            <person name="Hill T."/>
            <person name="Kim W.T."/>
            <person name="Pai H.S."/>
            <person name="Ahn H.K."/>
            <person name="Yeam I."/>
            <person name="Giovannoni J.J."/>
            <person name="Rose J.K."/>
            <person name="Sorensen I."/>
            <person name="Lee S.J."/>
            <person name="Kim R.W."/>
            <person name="Choi I.Y."/>
            <person name="Choi B.S."/>
            <person name="Lim J.S."/>
            <person name="Lee Y.H."/>
            <person name="Choi D."/>
        </authorList>
    </citation>
    <scope>NUCLEOTIDE SEQUENCE [LARGE SCALE GENOMIC DNA]</scope>
    <source>
        <strain evidence="5">cv. CM334</strain>
    </source>
</reference>
<dbReference type="InterPro" id="IPR011990">
    <property type="entry name" value="TPR-like_helical_dom_sf"/>
</dbReference>
<evidence type="ECO:0008006" key="6">
    <source>
        <dbReference type="Google" id="ProtNLM"/>
    </source>
</evidence>
<evidence type="ECO:0000256" key="1">
    <source>
        <dbReference type="ARBA" id="ARBA00022737"/>
    </source>
</evidence>
<dbReference type="SUPFAM" id="SSF81901">
    <property type="entry name" value="HCP-like"/>
    <property type="match status" value="1"/>
</dbReference>
<keyword evidence="1" id="KW-0677">Repeat</keyword>
<feature type="compositionally biased region" description="Polar residues" evidence="3">
    <location>
        <begin position="779"/>
        <end position="792"/>
    </location>
</feature>
<dbReference type="InterPro" id="IPR002885">
    <property type="entry name" value="PPR_rpt"/>
</dbReference>
<organism evidence="4 5">
    <name type="scientific">Capsicum annuum</name>
    <name type="common">Capsicum pepper</name>
    <dbReference type="NCBI Taxonomy" id="4072"/>
    <lineage>
        <taxon>Eukaryota</taxon>
        <taxon>Viridiplantae</taxon>
        <taxon>Streptophyta</taxon>
        <taxon>Embryophyta</taxon>
        <taxon>Tracheophyta</taxon>
        <taxon>Spermatophyta</taxon>
        <taxon>Magnoliopsida</taxon>
        <taxon>eudicotyledons</taxon>
        <taxon>Gunneridae</taxon>
        <taxon>Pentapetalae</taxon>
        <taxon>asterids</taxon>
        <taxon>lamiids</taxon>
        <taxon>Solanales</taxon>
        <taxon>Solanaceae</taxon>
        <taxon>Solanoideae</taxon>
        <taxon>Capsiceae</taxon>
        <taxon>Capsicum</taxon>
    </lineage>
</organism>
<feature type="repeat" description="PPR" evidence="2">
    <location>
        <begin position="565"/>
        <end position="599"/>
    </location>
</feature>
<dbReference type="Proteomes" id="UP000222542">
    <property type="component" value="Unassembled WGS sequence"/>
</dbReference>
<feature type="repeat" description="PPR" evidence="2">
    <location>
        <begin position="426"/>
        <end position="460"/>
    </location>
</feature>
<dbReference type="AlphaFoldDB" id="A0A2G2YJ59"/>
<evidence type="ECO:0000313" key="4">
    <source>
        <dbReference type="EMBL" id="PHT69778.1"/>
    </source>
</evidence>
<feature type="region of interest" description="Disordered" evidence="3">
    <location>
        <begin position="867"/>
        <end position="899"/>
    </location>
</feature>
<feature type="repeat" description="PPR" evidence="2">
    <location>
        <begin position="213"/>
        <end position="247"/>
    </location>
</feature>
<dbReference type="Gene3D" id="1.25.40.10">
    <property type="entry name" value="Tetratricopeptide repeat domain"/>
    <property type="match status" value="5"/>
</dbReference>
<gene>
    <name evidence="4" type="ORF">T459_24882</name>
</gene>
<feature type="repeat" description="PPR" evidence="2">
    <location>
        <begin position="356"/>
        <end position="390"/>
    </location>
</feature>
<dbReference type="Pfam" id="PF13041">
    <property type="entry name" value="PPR_2"/>
    <property type="match status" value="5"/>
</dbReference>
<feature type="compositionally biased region" description="Polar residues" evidence="3">
    <location>
        <begin position="887"/>
        <end position="899"/>
    </location>
</feature>
<feature type="region of interest" description="Disordered" evidence="3">
    <location>
        <begin position="779"/>
        <end position="806"/>
    </location>
</feature>
<accession>A0A2G2YJ59</accession>
<dbReference type="PANTHER" id="PTHR45613">
    <property type="entry name" value="PENTATRICOPEPTIDE REPEAT-CONTAINING PROTEIN"/>
    <property type="match status" value="1"/>
</dbReference>
<feature type="repeat" description="PPR" evidence="2">
    <location>
        <begin position="461"/>
        <end position="495"/>
    </location>
</feature>
<feature type="repeat" description="PPR" evidence="2">
    <location>
        <begin position="530"/>
        <end position="564"/>
    </location>
</feature>
<dbReference type="PANTHER" id="PTHR45613:SF9">
    <property type="entry name" value="MITOCHONDRIAL GROUP I INTRON SPLICING FACTOR CCM1"/>
    <property type="match status" value="1"/>
</dbReference>
<dbReference type="Gramene" id="PHT69778">
    <property type="protein sequence ID" value="PHT69778"/>
    <property type="gene ID" value="T459_24882"/>
</dbReference>
<name>A0A2G2YJ59_CAPAN</name>
<sequence length="979" mass="111481">MVLNLFGLKRRNLFIRAIHLGKHFSTPNTEEILFKSICVNLRERKWRFLDQLLPSLKDSVLPRVFHEFRSSPNVVLELYQRISASRSVLSSLETCCIVIHTMVNCKNYNDALFLMKELMISRGYSPLDILEVLLDTYDVSFPCDAVFDTLVRACTELGASDGAYGVIEKSRMEGFFVSVHAWNNFLNRLVKVDDVCRFWFFYKEMVSYGYSENVYTFNLVIYALCKECKLLEAICVFYKMLKSGIMPNVVTFNMLVDGACRIGKLDEALKLVRNVEIMSDGCVFPNIVTYNCLINGYCKLGDVAIGEQFLDEMIERGLEPNVRTYATLVDGYSRNGMLDEAFRICNAMVEKGLMPNSVVYNTIIHRLYVEGDVNEASSLLSDMIEKYISPDKFTHSILEKGLCRNGRINEALSYHKQIVENNLMEDAFSHNILVDYLCKSQNLLGAQQLICSMFVRGLIPDLVTYGTMIDGYCKEGNINRAVEVYDDIIKVKKNPNLVIYNSILDGLCKEVSVDVAEVLVEELKGTSLYDVITYNTLLNGYCIGGKIDKALHLFLKMRKERISVNTVTYNILINFMCKLGLIQHAKELMSVMITHGIFPDCITYTTLITSISKESSAGELRCCNFGHYLTFEIEDVDSLDTALESFTKVEKIEDSEIKFTCENVRSKSPLRSSLCWTRPHLLLPFISRDSKQMVLLSRRLTNMFHFLWNWTCILMLITAKLIMAKALYRFVHTEYFPKSVLENTDAVRITSPLLPSTQTFRVKEPNASLLKDGSPVKENCNTQDPGSTNRTLYITPETPPTSPNPDMYREDPQDNDFSIPRGHLRTPGQISRKKQLQNDLEQDMERKKACSLIKKSMRGSRAQQLLAAVEGSRSEGSANKRRRRMEVSSTRYDSNSTSCRRSSFGSVMHPVLKDQLIIDAYILKRTGYVVVVVIYLEATLQFSPESSSVFEHLTDAFCFSDEQHYVIFEEDGGVSPSSC</sequence>
<evidence type="ECO:0000256" key="3">
    <source>
        <dbReference type="SAM" id="MobiDB-lite"/>
    </source>
</evidence>
<comment type="caution">
    <text evidence="4">The sequence shown here is derived from an EMBL/GenBank/DDBJ whole genome shotgun (WGS) entry which is preliminary data.</text>
</comment>
<reference evidence="4 5" key="2">
    <citation type="journal article" date="2017" name="Genome Biol.">
        <title>New reference genome sequences of hot pepper reveal the massive evolution of plant disease-resistance genes by retroduplication.</title>
        <authorList>
            <person name="Kim S."/>
            <person name="Park J."/>
            <person name="Yeom S.I."/>
            <person name="Kim Y.M."/>
            <person name="Seo E."/>
            <person name="Kim K.T."/>
            <person name="Kim M.S."/>
            <person name="Lee J.M."/>
            <person name="Cheong K."/>
            <person name="Shin H.S."/>
            <person name="Kim S.B."/>
            <person name="Han K."/>
            <person name="Lee J."/>
            <person name="Park M."/>
            <person name="Lee H.A."/>
            <person name="Lee H.Y."/>
            <person name="Lee Y."/>
            <person name="Oh S."/>
            <person name="Lee J.H."/>
            <person name="Choi E."/>
            <person name="Choi E."/>
            <person name="Lee S.E."/>
            <person name="Jeon J."/>
            <person name="Kim H."/>
            <person name="Choi G."/>
            <person name="Song H."/>
            <person name="Lee J."/>
            <person name="Lee S.C."/>
            <person name="Kwon J.K."/>
            <person name="Lee H.Y."/>
            <person name="Koo N."/>
            <person name="Hong Y."/>
            <person name="Kim R.W."/>
            <person name="Kang W.H."/>
            <person name="Huh J.H."/>
            <person name="Kang B.C."/>
            <person name="Yang T.J."/>
            <person name="Lee Y.H."/>
            <person name="Bennetzen J.L."/>
            <person name="Choi D."/>
        </authorList>
    </citation>
    <scope>NUCLEOTIDE SEQUENCE [LARGE SCALE GENOMIC DNA]</scope>
    <source>
        <strain evidence="5">cv. CM334</strain>
    </source>
</reference>
<feature type="repeat" description="PPR" evidence="2">
    <location>
        <begin position="391"/>
        <end position="425"/>
    </location>
</feature>
<feature type="repeat" description="PPR" evidence="2">
    <location>
        <begin position="321"/>
        <end position="355"/>
    </location>
</feature>
<dbReference type="PROSITE" id="PS51375">
    <property type="entry name" value="PPR"/>
    <property type="match status" value="10"/>
</dbReference>
<keyword evidence="5" id="KW-1185">Reference proteome</keyword>
<evidence type="ECO:0000313" key="5">
    <source>
        <dbReference type="Proteomes" id="UP000222542"/>
    </source>
</evidence>
<protein>
    <recommendedName>
        <fullName evidence="6">Pentatricopeptide repeat-containing protein</fullName>
    </recommendedName>
</protein>
<evidence type="ECO:0000256" key="2">
    <source>
        <dbReference type="PROSITE-ProRule" id="PRU00708"/>
    </source>
</evidence>
<feature type="repeat" description="PPR" evidence="2">
    <location>
        <begin position="248"/>
        <end position="284"/>
    </location>
</feature>
<proteinExistence type="predicted"/>
<feature type="repeat" description="PPR" evidence="2">
    <location>
        <begin position="286"/>
        <end position="320"/>
    </location>
</feature>
<dbReference type="EMBL" id="AYRZ02000010">
    <property type="protein sequence ID" value="PHT69778.1"/>
    <property type="molecule type" value="Genomic_DNA"/>
</dbReference>
<dbReference type="NCBIfam" id="TIGR00756">
    <property type="entry name" value="PPR"/>
    <property type="match status" value="8"/>
</dbReference>